<accession>A0AAW5BS56</accession>
<comment type="caution">
    <text evidence="10">The sequence shown here is derived from an EMBL/GenBank/DDBJ whole genome shotgun (WGS) entry which is preliminary data.</text>
</comment>
<protein>
    <recommendedName>
        <fullName evidence="7">Bacterioferritin-associated ferredoxin</fullName>
    </recommendedName>
</protein>
<evidence type="ECO:0000256" key="3">
    <source>
        <dbReference type="ARBA" id="ARBA00022723"/>
    </source>
</evidence>
<organism evidence="10 13">
    <name type="scientific">Enterocloster aldenensis</name>
    <dbReference type="NCBI Taxonomy" id="358742"/>
    <lineage>
        <taxon>Bacteria</taxon>
        <taxon>Bacillati</taxon>
        <taxon>Bacillota</taxon>
        <taxon>Clostridia</taxon>
        <taxon>Lachnospirales</taxon>
        <taxon>Lachnospiraceae</taxon>
        <taxon>Enterocloster</taxon>
    </lineage>
</organism>
<gene>
    <name evidence="11" type="ORF">G5B36_22210</name>
    <name evidence="10" type="ORF">L0N08_11970</name>
</gene>
<sequence length="58" mass="5924">MDLNETICFCNDVTAGMIKDAVDSGAKTLEDVQAATGAGTVCGGCLDNIQAIIDELTS</sequence>
<evidence type="ECO:0000313" key="10">
    <source>
        <dbReference type="EMBL" id="MCG4746133.1"/>
    </source>
</evidence>
<keyword evidence="4" id="KW-0249">Electron transport</keyword>
<keyword evidence="2" id="KW-0001">2Fe-2S</keyword>
<dbReference type="GeneID" id="97206994"/>
<feature type="domain" description="BFD-like [2Fe-2S]-binding" evidence="9">
    <location>
        <begin position="7"/>
        <end position="55"/>
    </location>
</feature>
<keyword evidence="6" id="KW-0411">Iron-sulfur</keyword>
<dbReference type="GO" id="GO:0046872">
    <property type="term" value="F:metal ion binding"/>
    <property type="evidence" value="ECO:0007669"/>
    <property type="project" value="UniProtKB-KW"/>
</dbReference>
<dbReference type="EMBL" id="JAKNGE010000013">
    <property type="protein sequence ID" value="MCG4746133.1"/>
    <property type="molecule type" value="Genomic_DNA"/>
</dbReference>
<dbReference type="GO" id="GO:0051537">
    <property type="term" value="F:2 iron, 2 sulfur cluster binding"/>
    <property type="evidence" value="ECO:0007669"/>
    <property type="project" value="UniProtKB-KW"/>
</dbReference>
<comment type="similarity">
    <text evidence="8">Belongs to the Bfd family.</text>
</comment>
<dbReference type="InterPro" id="IPR041854">
    <property type="entry name" value="BFD-like_2Fe2S-bd_dom_sf"/>
</dbReference>
<evidence type="ECO:0000256" key="6">
    <source>
        <dbReference type="ARBA" id="ARBA00023014"/>
    </source>
</evidence>
<proteinExistence type="inferred from homology"/>
<dbReference type="Pfam" id="PF04324">
    <property type="entry name" value="Fer2_BFD"/>
    <property type="match status" value="1"/>
</dbReference>
<keyword evidence="3" id="KW-0479">Metal-binding</keyword>
<dbReference type="Proteomes" id="UP001299608">
    <property type="component" value="Unassembled WGS sequence"/>
</dbReference>
<evidence type="ECO:0000256" key="8">
    <source>
        <dbReference type="ARBA" id="ARBA00046332"/>
    </source>
</evidence>
<reference evidence="10" key="3">
    <citation type="submission" date="2022-01" db="EMBL/GenBank/DDBJ databases">
        <title>Collection of gut derived symbiotic bacterial strains cultured from healthy donors.</title>
        <authorList>
            <person name="Lin H."/>
            <person name="Kohout C."/>
            <person name="Waligurski E."/>
            <person name="Pamer E.G."/>
        </authorList>
    </citation>
    <scope>NUCLEOTIDE SEQUENCE</scope>
    <source>
        <strain evidence="10">DFI.6.55</strain>
    </source>
</reference>
<dbReference type="Gene3D" id="1.10.10.1100">
    <property type="entry name" value="BFD-like [2Fe-2S]-binding domain"/>
    <property type="match status" value="1"/>
</dbReference>
<evidence type="ECO:0000256" key="1">
    <source>
        <dbReference type="ARBA" id="ARBA00022448"/>
    </source>
</evidence>
<evidence type="ECO:0000259" key="9">
    <source>
        <dbReference type="Pfam" id="PF04324"/>
    </source>
</evidence>
<dbReference type="RefSeq" id="WP_118712422.1">
    <property type="nucleotide sequence ID" value="NZ_BAABZL010000001.1"/>
</dbReference>
<name>A0AAW5BS56_9FIRM</name>
<evidence type="ECO:0000256" key="2">
    <source>
        <dbReference type="ARBA" id="ARBA00022714"/>
    </source>
</evidence>
<dbReference type="EMBL" id="JAAITT010000040">
    <property type="protein sequence ID" value="NSJ51401.1"/>
    <property type="molecule type" value="Genomic_DNA"/>
</dbReference>
<keyword evidence="5" id="KW-0408">Iron</keyword>
<reference evidence="11" key="2">
    <citation type="submission" date="2020-02" db="EMBL/GenBank/DDBJ databases">
        <authorList>
            <person name="Littmann E."/>
            <person name="Sorbara M."/>
        </authorList>
    </citation>
    <scope>NUCLEOTIDE SEQUENCE</scope>
    <source>
        <strain evidence="11">MSK.1.17</strain>
    </source>
</reference>
<evidence type="ECO:0000313" key="13">
    <source>
        <dbReference type="Proteomes" id="UP001299608"/>
    </source>
</evidence>
<dbReference type="Proteomes" id="UP000669239">
    <property type="component" value="Unassembled WGS sequence"/>
</dbReference>
<dbReference type="PANTHER" id="PTHR37424:SF1">
    <property type="entry name" value="BACTERIOFERRITIN-ASSOCIATED FERREDOXIN"/>
    <property type="match status" value="1"/>
</dbReference>
<keyword evidence="1" id="KW-0813">Transport</keyword>
<reference evidence="11 12" key="1">
    <citation type="journal article" date="2020" name="Cell Host Microbe">
        <title>Functional and Genomic Variation between Human-Derived Isolates of Lachnospiraceae Reveals Inter- and Intra-Species Diversity.</title>
        <authorList>
            <person name="Sorbara M.T."/>
            <person name="Littmann E.R."/>
            <person name="Fontana E."/>
            <person name="Moody T.U."/>
            <person name="Kohout C.E."/>
            <person name="Gjonbalaj M."/>
            <person name="Eaton V."/>
            <person name="Seok R."/>
            <person name="Leiner I.M."/>
            <person name="Pamer E.G."/>
        </authorList>
    </citation>
    <scope>NUCLEOTIDE SEQUENCE [LARGE SCALE GENOMIC DNA]</scope>
    <source>
        <strain evidence="11 12">MSK.1.17</strain>
    </source>
</reference>
<evidence type="ECO:0000256" key="4">
    <source>
        <dbReference type="ARBA" id="ARBA00022982"/>
    </source>
</evidence>
<evidence type="ECO:0000313" key="11">
    <source>
        <dbReference type="EMBL" id="NSJ51401.1"/>
    </source>
</evidence>
<dbReference type="InterPro" id="IPR007419">
    <property type="entry name" value="BFD-like_2Fe2S-bd_dom"/>
</dbReference>
<dbReference type="AlphaFoldDB" id="A0AAW5BS56"/>
<evidence type="ECO:0000256" key="7">
    <source>
        <dbReference type="ARBA" id="ARBA00039386"/>
    </source>
</evidence>
<dbReference type="InterPro" id="IPR052371">
    <property type="entry name" value="BFD-associated_ferredoxin"/>
</dbReference>
<evidence type="ECO:0000256" key="5">
    <source>
        <dbReference type="ARBA" id="ARBA00023004"/>
    </source>
</evidence>
<evidence type="ECO:0000313" key="12">
    <source>
        <dbReference type="Proteomes" id="UP000669239"/>
    </source>
</evidence>
<keyword evidence="12" id="KW-1185">Reference proteome</keyword>
<dbReference type="PANTHER" id="PTHR37424">
    <property type="entry name" value="BACTERIOFERRITIN-ASSOCIATED FERREDOXIN"/>
    <property type="match status" value="1"/>
</dbReference>